<protein>
    <submittedName>
        <fullName evidence="1">Uncharacterized protein</fullName>
    </submittedName>
</protein>
<proteinExistence type="predicted"/>
<evidence type="ECO:0000313" key="2">
    <source>
        <dbReference type="Proteomes" id="UP000812440"/>
    </source>
</evidence>
<reference evidence="1" key="1">
    <citation type="thesis" date="2020" institute="ProQuest LLC" country="789 East Eisenhower Parkway, Ann Arbor, MI, USA">
        <title>Comparative Genomics and Chromosome Evolution.</title>
        <authorList>
            <person name="Mudd A.B."/>
        </authorList>
    </citation>
    <scope>NUCLEOTIDE SEQUENCE</scope>
    <source>
        <strain evidence="1">Female2</strain>
        <tissue evidence="1">Blood</tissue>
    </source>
</reference>
<accession>A0A8T2IMS0</accession>
<dbReference type="AlphaFoldDB" id="A0A8T2IMS0"/>
<organism evidence="1 2">
    <name type="scientific">Hymenochirus boettgeri</name>
    <name type="common">Congo dwarf clawed frog</name>
    <dbReference type="NCBI Taxonomy" id="247094"/>
    <lineage>
        <taxon>Eukaryota</taxon>
        <taxon>Metazoa</taxon>
        <taxon>Chordata</taxon>
        <taxon>Craniata</taxon>
        <taxon>Vertebrata</taxon>
        <taxon>Euteleostomi</taxon>
        <taxon>Amphibia</taxon>
        <taxon>Batrachia</taxon>
        <taxon>Anura</taxon>
        <taxon>Pipoidea</taxon>
        <taxon>Pipidae</taxon>
        <taxon>Pipinae</taxon>
        <taxon>Hymenochirus</taxon>
    </lineage>
</organism>
<evidence type="ECO:0000313" key="1">
    <source>
        <dbReference type="EMBL" id="KAG8433083.1"/>
    </source>
</evidence>
<comment type="caution">
    <text evidence="1">The sequence shown here is derived from an EMBL/GenBank/DDBJ whole genome shotgun (WGS) entry which is preliminary data.</text>
</comment>
<sequence>MLRENHSLKNNYILYSKLVKEMQLPTYYGMLKNAVCLQQFYFFTLLNLKKKCLKTSLIFVVCLFQGKMLNIISVQLNLLQICLSELVNRQSAN</sequence>
<dbReference type="Proteomes" id="UP000812440">
    <property type="component" value="Chromosome 9"/>
</dbReference>
<keyword evidence="2" id="KW-1185">Reference proteome</keyword>
<name>A0A8T2IMS0_9PIPI</name>
<dbReference type="EMBL" id="JAACNH010000009">
    <property type="protein sequence ID" value="KAG8433083.1"/>
    <property type="molecule type" value="Genomic_DNA"/>
</dbReference>
<gene>
    <name evidence="1" type="ORF">GDO86_017388</name>
</gene>